<dbReference type="GO" id="GO:0006508">
    <property type="term" value="P:proteolysis"/>
    <property type="evidence" value="ECO:0007669"/>
    <property type="project" value="UniProtKB-KW"/>
</dbReference>
<feature type="domain" description="Peptidase S1" evidence="4">
    <location>
        <begin position="43"/>
        <end position="313"/>
    </location>
</feature>
<dbReference type="PANTHER" id="PTHR24256">
    <property type="entry name" value="TRYPTASE-RELATED"/>
    <property type="match status" value="1"/>
</dbReference>
<dbReference type="InterPro" id="IPR001254">
    <property type="entry name" value="Trypsin_dom"/>
</dbReference>
<evidence type="ECO:0000313" key="6">
    <source>
        <dbReference type="Proteomes" id="UP000649955"/>
    </source>
</evidence>
<dbReference type="Gene3D" id="2.40.10.10">
    <property type="entry name" value="Trypsin-like serine proteases"/>
    <property type="match status" value="1"/>
</dbReference>
<organism evidence="5 6">
    <name type="scientific">Amycolatopsis bullii</name>
    <dbReference type="NCBI Taxonomy" id="941987"/>
    <lineage>
        <taxon>Bacteria</taxon>
        <taxon>Bacillati</taxon>
        <taxon>Actinomycetota</taxon>
        <taxon>Actinomycetes</taxon>
        <taxon>Pseudonocardiales</taxon>
        <taxon>Pseudonocardiaceae</taxon>
        <taxon>Amycolatopsis</taxon>
    </lineage>
</organism>
<comment type="caution">
    <text evidence="5">The sequence shown here is derived from an EMBL/GenBank/DDBJ whole genome shotgun (WGS) entry which is preliminary data.</text>
</comment>
<dbReference type="GO" id="GO:0008233">
    <property type="term" value="F:peptidase activity"/>
    <property type="evidence" value="ECO:0007669"/>
    <property type="project" value="UniProtKB-KW"/>
</dbReference>
<dbReference type="Proteomes" id="UP000649955">
    <property type="component" value="Unassembled WGS sequence"/>
</dbReference>
<keyword evidence="1" id="KW-1015">Disulfide bond</keyword>
<feature type="region of interest" description="Disordered" evidence="2">
    <location>
        <begin position="25"/>
        <end position="44"/>
    </location>
</feature>
<dbReference type="InterPro" id="IPR043504">
    <property type="entry name" value="Peptidase_S1_PA_chymotrypsin"/>
</dbReference>
<reference evidence="6" key="1">
    <citation type="journal article" date="2019" name="Int. J. Syst. Evol. Microbiol.">
        <title>The Global Catalogue of Microorganisms (GCM) 10K type strain sequencing project: providing services to taxonomists for standard genome sequencing and annotation.</title>
        <authorList>
            <consortium name="The Broad Institute Genomics Platform"/>
            <consortium name="The Broad Institute Genome Sequencing Center for Infectious Disease"/>
            <person name="Wu L."/>
            <person name="Ma J."/>
        </authorList>
    </citation>
    <scope>NUCLEOTIDE SEQUENCE [LARGE SCALE GENOMIC DNA]</scope>
    <source>
        <strain evidence="6">CGMCC 4.7680</strain>
    </source>
</reference>
<keyword evidence="3" id="KW-0732">Signal</keyword>
<evidence type="ECO:0000313" key="5">
    <source>
        <dbReference type="EMBL" id="GHG29927.1"/>
    </source>
</evidence>
<evidence type="ECO:0000256" key="3">
    <source>
        <dbReference type="SAM" id="SignalP"/>
    </source>
</evidence>
<proteinExistence type="predicted"/>
<sequence>MRLRTTAAAALALLPMLFSISAATADTGTPPPSPSTATASPRIVGGDPAPVAYAGAGSLQLLDHGEPDWHSCGVTLLQQGYDETGKPAAVAATASHCLSNPPSPEEQSRMSPAAKKTFASFRTDLRDPTIDRSDPAIYHARFGSPNRLQDGVVRIGAKIVVPLRWAWGLPDNEGKIWDVSLIRFTGHVDGVRPARIAPAWLWQPARAIGWGITTDPAAWTGPAPAQLSQLDVPLLHTAKCAPGGIGTGELCAGVPPTGGGICNGDSGSGLLQRHGSDWYLLGAASRTIAEFCGSAAIYTNLHAYQWWINQQIHKLLPGAPGATIHTASATPVG</sequence>
<feature type="signal peptide" evidence="3">
    <location>
        <begin position="1"/>
        <end position="25"/>
    </location>
</feature>
<dbReference type="PROSITE" id="PS50240">
    <property type="entry name" value="TRYPSIN_DOM"/>
    <property type="match status" value="1"/>
</dbReference>
<dbReference type="EMBL" id="BNAW01000030">
    <property type="protein sequence ID" value="GHG29927.1"/>
    <property type="molecule type" value="Genomic_DNA"/>
</dbReference>
<gene>
    <name evidence="5" type="ORF">GCM10017567_57150</name>
</gene>
<dbReference type="SMART" id="SM00020">
    <property type="entry name" value="Tryp_SPc"/>
    <property type="match status" value="1"/>
</dbReference>
<dbReference type="InterPro" id="IPR051487">
    <property type="entry name" value="Ser/Thr_Proteases_Immune/Dev"/>
</dbReference>
<evidence type="ECO:0000256" key="1">
    <source>
        <dbReference type="ARBA" id="ARBA00023157"/>
    </source>
</evidence>
<name>A0ABQ3KJV4_9PSEU</name>
<dbReference type="Pfam" id="PF00089">
    <property type="entry name" value="Trypsin"/>
    <property type="match status" value="1"/>
</dbReference>
<keyword evidence="5" id="KW-0645">Protease</keyword>
<protein>
    <submittedName>
        <fullName evidence="5">Serine protease</fullName>
    </submittedName>
</protein>
<evidence type="ECO:0000256" key="2">
    <source>
        <dbReference type="SAM" id="MobiDB-lite"/>
    </source>
</evidence>
<evidence type="ECO:0000259" key="4">
    <source>
        <dbReference type="PROSITE" id="PS50240"/>
    </source>
</evidence>
<dbReference type="SUPFAM" id="SSF50494">
    <property type="entry name" value="Trypsin-like serine proteases"/>
    <property type="match status" value="1"/>
</dbReference>
<accession>A0ABQ3KJV4</accession>
<keyword evidence="5" id="KW-0378">Hydrolase</keyword>
<dbReference type="RefSeq" id="WP_191314398.1">
    <property type="nucleotide sequence ID" value="NZ_BNAW01000030.1"/>
</dbReference>
<dbReference type="InterPro" id="IPR009003">
    <property type="entry name" value="Peptidase_S1_PA"/>
</dbReference>
<keyword evidence="6" id="KW-1185">Reference proteome</keyword>
<feature type="chain" id="PRO_5045277111" evidence="3">
    <location>
        <begin position="26"/>
        <end position="333"/>
    </location>
</feature>